<dbReference type="InterPro" id="IPR020846">
    <property type="entry name" value="MFS_dom"/>
</dbReference>
<feature type="transmembrane region" description="Helical" evidence="7">
    <location>
        <begin position="219"/>
        <end position="241"/>
    </location>
</feature>
<proteinExistence type="predicted"/>
<evidence type="ECO:0000256" key="3">
    <source>
        <dbReference type="ARBA" id="ARBA00022475"/>
    </source>
</evidence>
<feature type="transmembrane region" description="Helical" evidence="7">
    <location>
        <begin position="42"/>
        <end position="62"/>
    </location>
</feature>
<feature type="transmembrane region" description="Helical" evidence="7">
    <location>
        <begin position="74"/>
        <end position="93"/>
    </location>
</feature>
<evidence type="ECO:0000256" key="6">
    <source>
        <dbReference type="ARBA" id="ARBA00023136"/>
    </source>
</evidence>
<dbReference type="CDD" id="cd17474">
    <property type="entry name" value="MFS_YfmO_like"/>
    <property type="match status" value="1"/>
</dbReference>
<evidence type="ECO:0000256" key="4">
    <source>
        <dbReference type="ARBA" id="ARBA00022692"/>
    </source>
</evidence>
<gene>
    <name evidence="9" type="ORF">L1F29_18620</name>
</gene>
<dbReference type="PANTHER" id="PTHR43124:SF3">
    <property type="entry name" value="CHLORAMPHENICOL EFFLUX PUMP RV0191"/>
    <property type="match status" value="1"/>
</dbReference>
<dbReference type="PRINTS" id="PR01035">
    <property type="entry name" value="TCRTETA"/>
</dbReference>
<keyword evidence="10" id="KW-1185">Reference proteome</keyword>
<dbReference type="Pfam" id="PF07690">
    <property type="entry name" value="MFS_1"/>
    <property type="match status" value="1"/>
</dbReference>
<dbReference type="RefSeq" id="WP_258383573.1">
    <property type="nucleotide sequence ID" value="NZ_CP091430.1"/>
</dbReference>
<dbReference type="InterPro" id="IPR001958">
    <property type="entry name" value="Tet-R_TetA/multi-R_MdtG-like"/>
</dbReference>
<dbReference type="PANTHER" id="PTHR43124">
    <property type="entry name" value="PURINE EFFLUX PUMP PBUE"/>
    <property type="match status" value="1"/>
</dbReference>
<dbReference type="EMBL" id="CP091430">
    <property type="protein sequence ID" value="UVI27485.1"/>
    <property type="molecule type" value="Genomic_DNA"/>
</dbReference>
<feature type="transmembrane region" description="Helical" evidence="7">
    <location>
        <begin position="287"/>
        <end position="307"/>
    </location>
</feature>
<protein>
    <submittedName>
        <fullName evidence="9">MFS transporter</fullName>
    </submittedName>
</protein>
<keyword evidence="5 7" id="KW-1133">Transmembrane helix</keyword>
<dbReference type="Proteomes" id="UP001057877">
    <property type="component" value="Chromosome"/>
</dbReference>
<dbReference type="InterPro" id="IPR036259">
    <property type="entry name" value="MFS_trans_sf"/>
</dbReference>
<keyword evidence="6 7" id="KW-0472">Membrane</keyword>
<dbReference type="PROSITE" id="PS50850">
    <property type="entry name" value="MFS"/>
    <property type="match status" value="1"/>
</dbReference>
<comment type="subcellular location">
    <subcellularLocation>
        <location evidence="1">Cell membrane</location>
        <topology evidence="1">Multi-pass membrane protein</topology>
    </subcellularLocation>
</comment>
<evidence type="ECO:0000256" key="1">
    <source>
        <dbReference type="ARBA" id="ARBA00004651"/>
    </source>
</evidence>
<feature type="transmembrane region" description="Helical" evidence="7">
    <location>
        <begin position="377"/>
        <end position="397"/>
    </location>
</feature>
<evidence type="ECO:0000259" key="8">
    <source>
        <dbReference type="PROSITE" id="PS50850"/>
    </source>
</evidence>
<reference evidence="9" key="1">
    <citation type="submission" date="2022-01" db="EMBL/GenBank/DDBJ databases">
        <title>Paenibacillus spongiae sp. nov., isolated from marine sponge.</title>
        <authorList>
            <person name="Li Z."/>
            <person name="Zhang M."/>
        </authorList>
    </citation>
    <scope>NUCLEOTIDE SEQUENCE</scope>
    <source>
        <strain evidence="9">PHS-Z3</strain>
    </source>
</reference>
<evidence type="ECO:0000313" key="10">
    <source>
        <dbReference type="Proteomes" id="UP001057877"/>
    </source>
</evidence>
<dbReference type="InterPro" id="IPR050189">
    <property type="entry name" value="MFS_Efflux_Transporters"/>
</dbReference>
<evidence type="ECO:0000256" key="5">
    <source>
        <dbReference type="ARBA" id="ARBA00022989"/>
    </source>
</evidence>
<feature type="transmembrane region" description="Helical" evidence="7">
    <location>
        <begin position="171"/>
        <end position="189"/>
    </location>
</feature>
<feature type="domain" description="Major facilitator superfamily (MFS) profile" evidence="8">
    <location>
        <begin position="8"/>
        <end position="401"/>
    </location>
</feature>
<keyword evidence="3" id="KW-1003">Cell membrane</keyword>
<evidence type="ECO:0000313" key="9">
    <source>
        <dbReference type="EMBL" id="UVI27485.1"/>
    </source>
</evidence>
<evidence type="ECO:0000256" key="7">
    <source>
        <dbReference type="SAM" id="Phobius"/>
    </source>
</evidence>
<name>A0ABY5S1Q2_9BACL</name>
<accession>A0ABY5S1Q2</accession>
<organism evidence="9 10">
    <name type="scientific">Paenibacillus spongiae</name>
    <dbReference type="NCBI Taxonomy" id="2909671"/>
    <lineage>
        <taxon>Bacteria</taxon>
        <taxon>Bacillati</taxon>
        <taxon>Bacillota</taxon>
        <taxon>Bacilli</taxon>
        <taxon>Bacillales</taxon>
        <taxon>Paenibacillaceae</taxon>
        <taxon>Paenibacillus</taxon>
    </lineage>
</organism>
<dbReference type="InterPro" id="IPR011701">
    <property type="entry name" value="MFS"/>
</dbReference>
<dbReference type="Gene3D" id="1.20.1250.20">
    <property type="entry name" value="MFS general substrate transporter like domains"/>
    <property type="match status" value="1"/>
</dbReference>
<sequence length="408" mass="43701">MKTANTGAIMALSSVPLMMTLGNSMFIPILPALSKKLGVSSLQISMLISVYSIIAILLIPIAGYLSDRIGRMKIMIPCLCLAAVGGLISALAASMTADAYWIILLGRLLQGAGAAGSAPIVFPLTGDLFKSEKEVSSALGLVETANTFGKVLSPVLGALLAWIIWYLPFYAIPLLSMISVLLLLLFIHVPKHKPGEDEPLPLQLFLRNIKRLFHEKGKWLFAVFLVGGTCMFAVFAVLFYLSDRLESRHHIDGIAKGALLAIPLTVLCLCSYLTGKLIGERKKRMKRLSVISLFVLALASLACGWLHGLPLVIIFVLTSVAAAGIGTALPCMDALITEGIDKKERGTVTSLYSSMRFIGVGLGPPAASLLMNSDASALFYTLAGISALTAYVALVWIKPGEHKPEQVY</sequence>
<dbReference type="SUPFAM" id="SSF103473">
    <property type="entry name" value="MFS general substrate transporter"/>
    <property type="match status" value="1"/>
</dbReference>
<keyword evidence="2" id="KW-0813">Transport</keyword>
<keyword evidence="4 7" id="KW-0812">Transmembrane</keyword>
<feature type="transmembrane region" description="Helical" evidence="7">
    <location>
        <begin position="7"/>
        <end position="30"/>
    </location>
</feature>
<evidence type="ECO:0000256" key="2">
    <source>
        <dbReference type="ARBA" id="ARBA00022448"/>
    </source>
</evidence>
<feature type="transmembrane region" description="Helical" evidence="7">
    <location>
        <begin position="253"/>
        <end position="275"/>
    </location>
</feature>